<organism evidence="3 4">
    <name type="scientific">Penicillium subrubescens</name>
    <dbReference type="NCBI Taxonomy" id="1316194"/>
    <lineage>
        <taxon>Eukaryota</taxon>
        <taxon>Fungi</taxon>
        <taxon>Dikarya</taxon>
        <taxon>Ascomycota</taxon>
        <taxon>Pezizomycotina</taxon>
        <taxon>Eurotiomycetes</taxon>
        <taxon>Eurotiomycetidae</taxon>
        <taxon>Eurotiales</taxon>
        <taxon>Aspergillaceae</taxon>
        <taxon>Penicillium</taxon>
    </lineage>
</organism>
<name>A0A1Q5TU87_9EURO</name>
<gene>
    <name evidence="3" type="ORF">PENSUB_6796</name>
</gene>
<keyword evidence="1" id="KW-0677">Repeat</keyword>
<dbReference type="InterPro" id="IPR027417">
    <property type="entry name" value="P-loop_NTPase"/>
</dbReference>
<dbReference type="Pfam" id="PF24883">
    <property type="entry name" value="NPHP3_N"/>
    <property type="match status" value="1"/>
</dbReference>
<dbReference type="OrthoDB" id="448455at2759"/>
<proteinExistence type="predicted"/>
<accession>A0A1Q5TU87</accession>
<reference evidence="3 4" key="1">
    <citation type="submission" date="2016-10" db="EMBL/GenBank/DDBJ databases">
        <title>Genome sequence of the ascomycete fungus Penicillium subrubescens.</title>
        <authorList>
            <person name="De Vries R.P."/>
            <person name="Peng M."/>
            <person name="Dilokpimol A."/>
            <person name="Hilden K."/>
            <person name="Makela M.R."/>
            <person name="Grigoriev I."/>
            <person name="Riley R."/>
            <person name="Granchi Z."/>
        </authorList>
    </citation>
    <scope>NUCLEOTIDE SEQUENCE [LARGE SCALE GENOMIC DNA]</scope>
    <source>
        <strain evidence="3 4">CBS 132785</strain>
    </source>
</reference>
<protein>
    <recommendedName>
        <fullName evidence="2">Nephrocystin 3-like N-terminal domain-containing protein</fullName>
    </recommendedName>
</protein>
<evidence type="ECO:0000259" key="2">
    <source>
        <dbReference type="Pfam" id="PF24883"/>
    </source>
</evidence>
<dbReference type="AlphaFoldDB" id="A0A1Q5TU87"/>
<dbReference type="Proteomes" id="UP000186955">
    <property type="component" value="Unassembled WGS sequence"/>
</dbReference>
<sequence>MRQEGTGLWLLNLPEFQHWLSAPKQVLICPGIPGAGKTVMSSIVIHFLNTTFRKDADVKVAFLFCSYQSQHVQKSDDLLSNLLRQLAYRNSGKLCSHVEDPYKERLAADWTALDHEKMTSALSHTARSYKKIFIVVDGLDEHLPSNPEERRQLLSELFKLQNDLPVSFALCF</sequence>
<evidence type="ECO:0000313" key="4">
    <source>
        <dbReference type="Proteomes" id="UP000186955"/>
    </source>
</evidence>
<dbReference type="PANTHER" id="PTHR10039">
    <property type="entry name" value="AMELOGENIN"/>
    <property type="match status" value="1"/>
</dbReference>
<comment type="caution">
    <text evidence="3">The sequence shown here is derived from an EMBL/GenBank/DDBJ whole genome shotgun (WGS) entry which is preliminary data.</text>
</comment>
<dbReference type="STRING" id="1316194.A0A1Q5TU87"/>
<dbReference type="PANTHER" id="PTHR10039:SF15">
    <property type="entry name" value="NACHT DOMAIN-CONTAINING PROTEIN"/>
    <property type="match status" value="1"/>
</dbReference>
<evidence type="ECO:0000256" key="1">
    <source>
        <dbReference type="ARBA" id="ARBA00022737"/>
    </source>
</evidence>
<dbReference type="InterPro" id="IPR056884">
    <property type="entry name" value="NPHP3-like_N"/>
</dbReference>
<evidence type="ECO:0000313" key="3">
    <source>
        <dbReference type="EMBL" id="OKP03787.1"/>
    </source>
</evidence>
<feature type="domain" description="Nephrocystin 3-like N-terminal" evidence="2">
    <location>
        <begin position="5"/>
        <end position="161"/>
    </location>
</feature>
<keyword evidence="4" id="KW-1185">Reference proteome</keyword>
<dbReference type="Gene3D" id="3.40.50.300">
    <property type="entry name" value="P-loop containing nucleotide triphosphate hydrolases"/>
    <property type="match status" value="1"/>
</dbReference>
<dbReference type="EMBL" id="MNBE01000615">
    <property type="protein sequence ID" value="OKP03787.1"/>
    <property type="molecule type" value="Genomic_DNA"/>
</dbReference>